<evidence type="ECO:0000313" key="6">
    <source>
        <dbReference type="EMBL" id="CDP04131.1"/>
    </source>
</evidence>
<dbReference type="SMART" id="SM00184">
    <property type="entry name" value="RING"/>
    <property type="match status" value="1"/>
</dbReference>
<dbReference type="PROSITE" id="PS50089">
    <property type="entry name" value="ZF_RING_2"/>
    <property type="match status" value="1"/>
</dbReference>
<evidence type="ECO:0000256" key="3">
    <source>
        <dbReference type="ARBA" id="ARBA00022833"/>
    </source>
</evidence>
<protein>
    <recommendedName>
        <fullName evidence="5">RING-type domain-containing protein</fullName>
    </recommendedName>
</protein>
<dbReference type="PhylomeDB" id="A0A068U6K3"/>
<dbReference type="GO" id="GO:0016567">
    <property type="term" value="P:protein ubiquitination"/>
    <property type="evidence" value="ECO:0007669"/>
    <property type="project" value="TreeGrafter"/>
</dbReference>
<feature type="domain" description="RING-type" evidence="5">
    <location>
        <begin position="100"/>
        <end position="144"/>
    </location>
</feature>
<evidence type="ECO:0000256" key="1">
    <source>
        <dbReference type="ARBA" id="ARBA00022723"/>
    </source>
</evidence>
<dbReference type="Pfam" id="PF13639">
    <property type="entry name" value="zf-RING_2"/>
    <property type="match status" value="1"/>
</dbReference>
<organism evidence="6 7">
    <name type="scientific">Coffea canephora</name>
    <name type="common">Robusta coffee</name>
    <dbReference type="NCBI Taxonomy" id="49390"/>
    <lineage>
        <taxon>Eukaryota</taxon>
        <taxon>Viridiplantae</taxon>
        <taxon>Streptophyta</taxon>
        <taxon>Embryophyta</taxon>
        <taxon>Tracheophyta</taxon>
        <taxon>Spermatophyta</taxon>
        <taxon>Magnoliopsida</taxon>
        <taxon>eudicotyledons</taxon>
        <taxon>Gunneridae</taxon>
        <taxon>Pentapetalae</taxon>
        <taxon>asterids</taxon>
        <taxon>lamiids</taxon>
        <taxon>Gentianales</taxon>
        <taxon>Rubiaceae</taxon>
        <taxon>Ixoroideae</taxon>
        <taxon>Gardenieae complex</taxon>
        <taxon>Bertiereae - Coffeeae clade</taxon>
        <taxon>Coffeeae</taxon>
        <taxon>Coffea</taxon>
    </lineage>
</organism>
<dbReference type="Gene3D" id="3.30.40.10">
    <property type="entry name" value="Zinc/RING finger domain, C3HC4 (zinc finger)"/>
    <property type="match status" value="1"/>
</dbReference>
<keyword evidence="7" id="KW-1185">Reference proteome</keyword>
<dbReference type="FunCoup" id="A0A068U6K3">
    <property type="interactions" value="27"/>
</dbReference>
<evidence type="ECO:0000256" key="4">
    <source>
        <dbReference type="PROSITE-ProRule" id="PRU00175"/>
    </source>
</evidence>
<keyword evidence="2 4" id="KW-0863">Zinc-finger</keyword>
<dbReference type="InterPro" id="IPR001841">
    <property type="entry name" value="Znf_RING"/>
</dbReference>
<accession>A0A068U6K3</accession>
<dbReference type="EMBL" id="HG739096">
    <property type="protein sequence ID" value="CDP04131.1"/>
    <property type="molecule type" value="Genomic_DNA"/>
</dbReference>
<dbReference type="InterPro" id="IPR013083">
    <property type="entry name" value="Znf_RING/FYVE/PHD"/>
</dbReference>
<dbReference type="PANTHER" id="PTHR45969">
    <property type="entry name" value="RING ZINC FINGER PROTEIN-RELATED"/>
    <property type="match status" value="1"/>
</dbReference>
<dbReference type="GO" id="GO:0008270">
    <property type="term" value="F:zinc ion binding"/>
    <property type="evidence" value="ECO:0007669"/>
    <property type="project" value="UniProtKB-KW"/>
</dbReference>
<reference evidence="7" key="1">
    <citation type="journal article" date="2014" name="Science">
        <title>The coffee genome provides insight into the convergent evolution of caffeine biosynthesis.</title>
        <authorList>
            <person name="Denoeud F."/>
            <person name="Carretero-Paulet L."/>
            <person name="Dereeper A."/>
            <person name="Droc G."/>
            <person name="Guyot R."/>
            <person name="Pietrella M."/>
            <person name="Zheng C."/>
            <person name="Alberti A."/>
            <person name="Anthony F."/>
            <person name="Aprea G."/>
            <person name="Aury J.M."/>
            <person name="Bento P."/>
            <person name="Bernard M."/>
            <person name="Bocs S."/>
            <person name="Campa C."/>
            <person name="Cenci A."/>
            <person name="Combes M.C."/>
            <person name="Crouzillat D."/>
            <person name="Da Silva C."/>
            <person name="Daddiego L."/>
            <person name="De Bellis F."/>
            <person name="Dussert S."/>
            <person name="Garsmeur O."/>
            <person name="Gayraud T."/>
            <person name="Guignon V."/>
            <person name="Jahn K."/>
            <person name="Jamilloux V."/>
            <person name="Joet T."/>
            <person name="Labadie K."/>
            <person name="Lan T."/>
            <person name="Leclercq J."/>
            <person name="Lepelley M."/>
            <person name="Leroy T."/>
            <person name="Li L.T."/>
            <person name="Librado P."/>
            <person name="Lopez L."/>
            <person name="Munoz A."/>
            <person name="Noel B."/>
            <person name="Pallavicini A."/>
            <person name="Perrotta G."/>
            <person name="Poncet V."/>
            <person name="Pot D."/>
            <person name="Priyono X."/>
            <person name="Rigoreau M."/>
            <person name="Rouard M."/>
            <person name="Rozas J."/>
            <person name="Tranchant-Dubreuil C."/>
            <person name="VanBuren R."/>
            <person name="Zhang Q."/>
            <person name="Andrade A.C."/>
            <person name="Argout X."/>
            <person name="Bertrand B."/>
            <person name="de Kochko A."/>
            <person name="Graziosi G."/>
            <person name="Henry R.J."/>
            <person name="Jayarama X."/>
            <person name="Ming R."/>
            <person name="Nagai C."/>
            <person name="Rounsley S."/>
            <person name="Sankoff D."/>
            <person name="Giuliano G."/>
            <person name="Albert V.A."/>
            <person name="Wincker P."/>
            <person name="Lashermes P."/>
        </authorList>
    </citation>
    <scope>NUCLEOTIDE SEQUENCE [LARGE SCALE GENOMIC DNA]</scope>
    <source>
        <strain evidence="7">cv. DH200-94</strain>
    </source>
</reference>
<dbReference type="InParanoid" id="A0A068U6K3"/>
<proteinExistence type="predicted"/>
<evidence type="ECO:0000259" key="5">
    <source>
        <dbReference type="PROSITE" id="PS50089"/>
    </source>
</evidence>
<name>A0A068U6K3_COFCA</name>
<keyword evidence="1" id="KW-0479">Metal-binding</keyword>
<evidence type="ECO:0000313" key="7">
    <source>
        <dbReference type="Proteomes" id="UP000295252"/>
    </source>
</evidence>
<dbReference type="GO" id="GO:0061630">
    <property type="term" value="F:ubiquitin protein ligase activity"/>
    <property type="evidence" value="ECO:0007669"/>
    <property type="project" value="TreeGrafter"/>
</dbReference>
<dbReference type="PANTHER" id="PTHR45969:SF11">
    <property type="entry name" value="RING_U-BOX SUPERFAMILY PROTEIN"/>
    <property type="match status" value="1"/>
</dbReference>
<dbReference type="Proteomes" id="UP000295252">
    <property type="component" value="Chromosome XI"/>
</dbReference>
<evidence type="ECO:0000256" key="2">
    <source>
        <dbReference type="ARBA" id="ARBA00022771"/>
    </source>
</evidence>
<dbReference type="AlphaFoldDB" id="A0A068U6K3"/>
<dbReference type="OrthoDB" id="8062037at2759"/>
<dbReference type="SUPFAM" id="SSF57850">
    <property type="entry name" value="RING/U-box"/>
    <property type="match status" value="1"/>
</dbReference>
<dbReference type="Gramene" id="CDP04131">
    <property type="protein sequence ID" value="CDP04131"/>
    <property type="gene ID" value="GSCOC_T00017434001"/>
</dbReference>
<keyword evidence="3" id="KW-0862">Zinc</keyword>
<gene>
    <name evidence="6" type="ORF">GSCOC_T00017434001</name>
</gene>
<sequence>MGFCDCGMVGDDHFVLCKAALIFGVTRWIFFCAQKLVKQYYMHMFSWSFDHHEPTSQSSSAVHHDHSSSALEMVRDYLSLTTFENIKQRLPEEESHDMSCAVCLKRFKKNDQVWELNNCRHVFHKQCLDRWLLYDARLTCPLCRTSLITMSSSESCSMPQQQQQPSWAVERILYLFGDDLLSPSSYSSGMEDLSY</sequence>
<dbReference type="OMA" id="SSCCGDW"/>